<keyword evidence="2" id="KW-1185">Reference proteome</keyword>
<accession>A0ABR4A135</accession>
<gene>
    <name evidence="1" type="ORF">N7G274_008506</name>
</gene>
<evidence type="ECO:0000313" key="1">
    <source>
        <dbReference type="EMBL" id="KAL2038748.1"/>
    </source>
</evidence>
<comment type="caution">
    <text evidence="1">The sequence shown here is derived from an EMBL/GenBank/DDBJ whole genome shotgun (WGS) entry which is preliminary data.</text>
</comment>
<proteinExistence type="predicted"/>
<dbReference type="Proteomes" id="UP001590950">
    <property type="component" value="Unassembled WGS sequence"/>
</dbReference>
<organism evidence="1 2">
    <name type="scientific">Stereocaulon virgatum</name>
    <dbReference type="NCBI Taxonomy" id="373712"/>
    <lineage>
        <taxon>Eukaryota</taxon>
        <taxon>Fungi</taxon>
        <taxon>Dikarya</taxon>
        <taxon>Ascomycota</taxon>
        <taxon>Pezizomycotina</taxon>
        <taxon>Lecanoromycetes</taxon>
        <taxon>OSLEUM clade</taxon>
        <taxon>Lecanoromycetidae</taxon>
        <taxon>Lecanorales</taxon>
        <taxon>Lecanorineae</taxon>
        <taxon>Stereocaulaceae</taxon>
        <taxon>Stereocaulon</taxon>
    </lineage>
</organism>
<evidence type="ECO:0000313" key="2">
    <source>
        <dbReference type="Proteomes" id="UP001590950"/>
    </source>
</evidence>
<sequence length="404" mass="44245">MLCHAVTLRKNTSLPRQQNRVVSTFNEVATAVRSTNTASRLPVKSALKTRQVLPQHASLPKSLPGNVSSAIRAAAAVKIQQRHERILAKLAPVNKRPKQQPVKATRPATSPVTATMMPASTISNPSMPAQVSSPAAVEPASSQSIISMPAPFAAPTTTPTISTQSSRSMSSQVATSAITSKPRRYGWLTINMKLNYRQNNGPQYFQGHITQRVPISNSNFDAPSRIPSAPTSLGPRLTFPPRRYSSVVVIPPRRRGTLPYCPGRPCTLDPQGNIYRSDYGRPWDGATCACHGKLLDNHQYWLRPEDWSTTPAEEDVDPLRPRKVRFGSSEVVTTFERWYQDAWGDLDHVVDPATEADDDAAILAHDLSTLSLGALPSPPPPPVKSDFQTTWEALMAEGFDDDED</sequence>
<protein>
    <submittedName>
        <fullName evidence="1">Uncharacterized protein</fullName>
    </submittedName>
</protein>
<reference evidence="1 2" key="1">
    <citation type="submission" date="2024-09" db="EMBL/GenBank/DDBJ databases">
        <title>Rethinking Asexuality: The Enigmatic Case of Functional Sexual Genes in Lepraria (Stereocaulaceae).</title>
        <authorList>
            <person name="Doellman M."/>
            <person name="Sun Y."/>
            <person name="Barcenas-Pena A."/>
            <person name="Lumbsch H.T."/>
            <person name="Grewe F."/>
        </authorList>
    </citation>
    <scope>NUCLEOTIDE SEQUENCE [LARGE SCALE GENOMIC DNA]</scope>
    <source>
        <strain evidence="1 2">Mercado 3170</strain>
    </source>
</reference>
<dbReference type="EMBL" id="JBEFKJ010000030">
    <property type="protein sequence ID" value="KAL2038748.1"/>
    <property type="molecule type" value="Genomic_DNA"/>
</dbReference>
<name>A0ABR4A135_9LECA</name>